<evidence type="ECO:0000259" key="1">
    <source>
        <dbReference type="PROSITE" id="PS50164"/>
    </source>
</evidence>
<comment type="caution">
    <text evidence="2">The sequence shown here is derived from an EMBL/GenBank/DDBJ whole genome shotgun (WGS) entry which is preliminary data.</text>
</comment>
<organism evidence="2 3">
    <name type="scientific">Spiribacter salilacus</name>
    <dbReference type="NCBI Taxonomy" id="2664894"/>
    <lineage>
        <taxon>Bacteria</taxon>
        <taxon>Pseudomonadati</taxon>
        <taxon>Pseudomonadota</taxon>
        <taxon>Gammaproteobacteria</taxon>
        <taxon>Chromatiales</taxon>
        <taxon>Ectothiorhodospiraceae</taxon>
        <taxon>Spiribacter</taxon>
    </lineage>
</organism>
<gene>
    <name evidence="2" type="ORF">GH984_02830</name>
</gene>
<sequence length="310" mass="35647">MQNEVNNEFTESRKEPLLPYYVYLLLNPLDHNRVFYVGKGTGQRAGAHYNDVNRLLKQLAQESEDQLTKAELTSKQAVVRNIAEAGKKPLEVIVGRYETEQEAFAVEATLLHFLYGKSSLTNIASGRRHRYIRTKEEFEEIVKNARDQENIPRKAGVDEEKVTGLRTNEYRNQKILGLEEASAYDTLAELQQILTENGFVWRDFNEPGDRYFHPGESNGYLAVIVNISGIDFNVQFTKKLKFSIQYIYTKDPSENEQPLKNLQEKLDLVLGKAKAGRKYSWLKPDKKYRNIPDIPSLLKVLESLRGAMEV</sequence>
<dbReference type="RefSeq" id="WP_153718669.1">
    <property type="nucleotide sequence ID" value="NZ_WJPP01000001.1"/>
</dbReference>
<protein>
    <recommendedName>
        <fullName evidence="1">GIY-YIG domain-containing protein</fullName>
    </recommendedName>
</protein>
<evidence type="ECO:0000313" key="2">
    <source>
        <dbReference type="EMBL" id="MRH77633.1"/>
    </source>
</evidence>
<dbReference type="Pfam" id="PF22945">
    <property type="entry name" value="LEM-3_GIY-YIG"/>
    <property type="match status" value="1"/>
</dbReference>
<keyword evidence="3" id="KW-1185">Reference proteome</keyword>
<proteinExistence type="predicted"/>
<dbReference type="InterPro" id="IPR000305">
    <property type="entry name" value="GIY-YIG_endonuc"/>
</dbReference>
<evidence type="ECO:0000313" key="3">
    <source>
        <dbReference type="Proteomes" id="UP000433788"/>
    </source>
</evidence>
<dbReference type="Proteomes" id="UP000433788">
    <property type="component" value="Unassembled WGS sequence"/>
</dbReference>
<accession>A0A6N7QQG8</accession>
<reference evidence="2 3" key="1">
    <citation type="submission" date="2019-11" db="EMBL/GenBank/DDBJ databases">
        <authorList>
            <person name="Zhang X.Y."/>
        </authorList>
    </citation>
    <scope>NUCLEOTIDE SEQUENCE [LARGE SCALE GENOMIC DNA]</scope>
    <source>
        <strain evidence="2 3">C176</strain>
    </source>
</reference>
<feature type="domain" description="GIY-YIG" evidence="1">
    <location>
        <begin position="18"/>
        <end position="123"/>
    </location>
</feature>
<name>A0A6N7QQG8_9GAMM</name>
<dbReference type="PROSITE" id="PS50164">
    <property type="entry name" value="GIY_YIG"/>
    <property type="match status" value="1"/>
</dbReference>
<dbReference type="AlphaFoldDB" id="A0A6N7QQG8"/>
<dbReference type="EMBL" id="WJPP01000001">
    <property type="protein sequence ID" value="MRH77633.1"/>
    <property type="molecule type" value="Genomic_DNA"/>
</dbReference>